<dbReference type="GO" id="GO:2000032">
    <property type="term" value="P:regulation of secondary shoot formation"/>
    <property type="evidence" value="ECO:0007669"/>
    <property type="project" value="TreeGrafter"/>
</dbReference>
<dbReference type="GO" id="GO:0003700">
    <property type="term" value="F:DNA-binding transcription factor activity"/>
    <property type="evidence" value="ECO:0007669"/>
    <property type="project" value="InterPro"/>
</dbReference>
<dbReference type="PROSITE" id="PS51370">
    <property type="entry name" value="R"/>
    <property type="match status" value="1"/>
</dbReference>
<dbReference type="PANTHER" id="PTHR31072:SF224">
    <property type="entry name" value="TRANSCRIPTION FACTOR TCP1"/>
    <property type="match status" value="1"/>
</dbReference>
<reference evidence="10" key="1">
    <citation type="submission" date="2022-07" db="EMBL/GenBank/DDBJ databases">
        <authorList>
            <person name="Macas J."/>
            <person name="Novak P."/>
            <person name="Neumann P."/>
        </authorList>
    </citation>
    <scope>NUCLEOTIDE SEQUENCE</scope>
</reference>
<keyword evidence="11" id="KW-1185">Reference proteome</keyword>
<dbReference type="EMBL" id="CAMAPF010000060">
    <property type="protein sequence ID" value="CAH9088737.1"/>
    <property type="molecule type" value="Genomic_DNA"/>
</dbReference>
<sequence length="263" mass="29234">MFSSTQPNALTHLSASSATSHGGGYHWILLPDFRDHQFSFNTLVNPTTNNGVKINDHSSYRNDNAGNTSQLRIKKKPLLLSGRPEQTAAKKKDHRTKIMTAQGQRDRRVRLSISIAQKFFHLQDTLGFDKPSKTLSWLFAKSKLAIQELTHAAADSSPYSAVSDGVSTRKANKRGKDCSMKDVAAKESRAKARARARARTLKKMCMKEMSEANTFLPPALSLVKYPLDIDDVAAKVWDIPQHLRMPGDLSSADDDNVYYGSNN</sequence>
<keyword evidence="2" id="KW-0217">Developmental protein</keyword>
<evidence type="ECO:0000256" key="4">
    <source>
        <dbReference type="ARBA" id="ARBA00023125"/>
    </source>
</evidence>
<evidence type="ECO:0000256" key="2">
    <source>
        <dbReference type="ARBA" id="ARBA00022473"/>
    </source>
</evidence>
<keyword evidence="4" id="KW-0238">DNA-binding</keyword>
<evidence type="ECO:0000256" key="5">
    <source>
        <dbReference type="ARBA" id="ARBA00023163"/>
    </source>
</evidence>
<evidence type="ECO:0000256" key="3">
    <source>
        <dbReference type="ARBA" id="ARBA00023015"/>
    </source>
</evidence>
<evidence type="ECO:0000256" key="1">
    <source>
        <dbReference type="ARBA" id="ARBA00004123"/>
    </source>
</evidence>
<dbReference type="PANTHER" id="PTHR31072">
    <property type="entry name" value="TRANSCRIPTION FACTOR TCP4-RELATED"/>
    <property type="match status" value="1"/>
</dbReference>
<keyword evidence="3" id="KW-0805">Transcription regulation</keyword>
<comment type="caution">
    <text evidence="10">The sequence shown here is derived from an EMBL/GenBank/DDBJ whole genome shotgun (WGS) entry which is preliminary data.</text>
</comment>
<feature type="domain" description="R" evidence="9">
    <location>
        <begin position="186"/>
        <end position="203"/>
    </location>
</feature>
<keyword evidence="5" id="KW-0804">Transcription</keyword>
<dbReference type="GO" id="GO:0043565">
    <property type="term" value="F:sequence-specific DNA binding"/>
    <property type="evidence" value="ECO:0007669"/>
    <property type="project" value="TreeGrafter"/>
</dbReference>
<keyword evidence="6" id="KW-0539">Nucleus</keyword>
<dbReference type="Pfam" id="PF03634">
    <property type="entry name" value="TCP"/>
    <property type="match status" value="2"/>
</dbReference>
<dbReference type="InterPro" id="IPR005333">
    <property type="entry name" value="Transcription_factor_TCP"/>
</dbReference>
<evidence type="ECO:0000313" key="11">
    <source>
        <dbReference type="Proteomes" id="UP001152523"/>
    </source>
</evidence>
<accession>A0AAV0D109</accession>
<gene>
    <name evidence="10" type="ORF">CEPIT_LOCUS10545</name>
</gene>
<evidence type="ECO:0000259" key="8">
    <source>
        <dbReference type="PROSITE" id="PS51369"/>
    </source>
</evidence>
<evidence type="ECO:0000313" key="10">
    <source>
        <dbReference type="EMBL" id="CAH9088737.1"/>
    </source>
</evidence>
<evidence type="ECO:0000256" key="6">
    <source>
        <dbReference type="ARBA" id="ARBA00023242"/>
    </source>
</evidence>
<dbReference type="AlphaFoldDB" id="A0AAV0D109"/>
<dbReference type="PROSITE" id="PS51369">
    <property type="entry name" value="TCP"/>
    <property type="match status" value="1"/>
</dbReference>
<comment type="subcellular location">
    <subcellularLocation>
        <location evidence="1">Nucleus</location>
    </subcellularLocation>
</comment>
<dbReference type="InterPro" id="IPR017888">
    <property type="entry name" value="CYC/TB1_R_domain"/>
</dbReference>
<evidence type="ECO:0000256" key="7">
    <source>
        <dbReference type="SAM" id="MobiDB-lite"/>
    </source>
</evidence>
<name>A0AAV0D109_9ASTE</name>
<feature type="region of interest" description="Disordered" evidence="7">
    <location>
        <begin position="158"/>
        <end position="182"/>
    </location>
</feature>
<dbReference type="InterPro" id="IPR017887">
    <property type="entry name" value="TF_TCP_subgr"/>
</dbReference>
<protein>
    <submittedName>
        <fullName evidence="10">Uncharacterized protein</fullName>
    </submittedName>
</protein>
<dbReference type="Proteomes" id="UP001152523">
    <property type="component" value="Unassembled WGS sequence"/>
</dbReference>
<evidence type="ECO:0000259" key="9">
    <source>
        <dbReference type="PROSITE" id="PS51370"/>
    </source>
</evidence>
<organism evidence="10 11">
    <name type="scientific">Cuscuta epithymum</name>
    <dbReference type="NCBI Taxonomy" id="186058"/>
    <lineage>
        <taxon>Eukaryota</taxon>
        <taxon>Viridiplantae</taxon>
        <taxon>Streptophyta</taxon>
        <taxon>Embryophyta</taxon>
        <taxon>Tracheophyta</taxon>
        <taxon>Spermatophyta</taxon>
        <taxon>Magnoliopsida</taxon>
        <taxon>eudicotyledons</taxon>
        <taxon>Gunneridae</taxon>
        <taxon>Pentapetalae</taxon>
        <taxon>asterids</taxon>
        <taxon>lamiids</taxon>
        <taxon>Solanales</taxon>
        <taxon>Convolvulaceae</taxon>
        <taxon>Cuscuteae</taxon>
        <taxon>Cuscuta</taxon>
        <taxon>Cuscuta subgen. Cuscuta</taxon>
    </lineage>
</organism>
<proteinExistence type="predicted"/>
<feature type="domain" description="TCP" evidence="8">
    <location>
        <begin position="91"/>
        <end position="149"/>
    </location>
</feature>
<dbReference type="GO" id="GO:0005634">
    <property type="term" value="C:nucleus"/>
    <property type="evidence" value="ECO:0007669"/>
    <property type="project" value="UniProtKB-SubCell"/>
</dbReference>